<accession>A0A4C1UJD8</accession>
<evidence type="ECO:0000313" key="1">
    <source>
        <dbReference type="EMBL" id="GBP26092.1"/>
    </source>
</evidence>
<dbReference type="EMBL" id="BGZK01000176">
    <property type="protein sequence ID" value="GBP26092.1"/>
    <property type="molecule type" value="Genomic_DNA"/>
</dbReference>
<dbReference type="AlphaFoldDB" id="A0A4C1UJD8"/>
<gene>
    <name evidence="1" type="ORF">EVAR_15105_1</name>
</gene>
<proteinExistence type="predicted"/>
<evidence type="ECO:0000313" key="2">
    <source>
        <dbReference type="Proteomes" id="UP000299102"/>
    </source>
</evidence>
<protein>
    <submittedName>
        <fullName evidence="1">Uncharacterized protein</fullName>
    </submittedName>
</protein>
<sequence length="96" mass="10824">MKDGIEIGMEGPPCTPGPLIHFYEKFSPARGASALPDPARDPADNLMTVQLRYIQSGTFDPEVIFEKPLVFVSRRRIMKALTRFCRLFRLQTPIGT</sequence>
<reference evidence="1 2" key="1">
    <citation type="journal article" date="2019" name="Commun. Biol.">
        <title>The bagworm genome reveals a unique fibroin gene that provides high tensile strength.</title>
        <authorList>
            <person name="Kono N."/>
            <person name="Nakamura H."/>
            <person name="Ohtoshi R."/>
            <person name="Tomita M."/>
            <person name="Numata K."/>
            <person name="Arakawa K."/>
        </authorList>
    </citation>
    <scope>NUCLEOTIDE SEQUENCE [LARGE SCALE GENOMIC DNA]</scope>
</reference>
<organism evidence="1 2">
    <name type="scientific">Eumeta variegata</name>
    <name type="common">Bagworm moth</name>
    <name type="synonym">Eumeta japonica</name>
    <dbReference type="NCBI Taxonomy" id="151549"/>
    <lineage>
        <taxon>Eukaryota</taxon>
        <taxon>Metazoa</taxon>
        <taxon>Ecdysozoa</taxon>
        <taxon>Arthropoda</taxon>
        <taxon>Hexapoda</taxon>
        <taxon>Insecta</taxon>
        <taxon>Pterygota</taxon>
        <taxon>Neoptera</taxon>
        <taxon>Endopterygota</taxon>
        <taxon>Lepidoptera</taxon>
        <taxon>Glossata</taxon>
        <taxon>Ditrysia</taxon>
        <taxon>Tineoidea</taxon>
        <taxon>Psychidae</taxon>
        <taxon>Oiketicinae</taxon>
        <taxon>Eumeta</taxon>
    </lineage>
</organism>
<name>A0A4C1UJD8_EUMVA</name>
<keyword evidence="2" id="KW-1185">Reference proteome</keyword>
<comment type="caution">
    <text evidence="1">The sequence shown here is derived from an EMBL/GenBank/DDBJ whole genome shotgun (WGS) entry which is preliminary data.</text>
</comment>
<dbReference type="Proteomes" id="UP000299102">
    <property type="component" value="Unassembled WGS sequence"/>
</dbReference>